<feature type="compositionally biased region" description="Acidic residues" evidence="1">
    <location>
        <begin position="1"/>
        <end position="11"/>
    </location>
</feature>
<evidence type="ECO:0000256" key="1">
    <source>
        <dbReference type="SAM" id="MobiDB-lite"/>
    </source>
</evidence>
<organism evidence="2 3">
    <name type="scientific">Mycolicibacterium litorale</name>
    <dbReference type="NCBI Taxonomy" id="758802"/>
    <lineage>
        <taxon>Bacteria</taxon>
        <taxon>Bacillati</taxon>
        <taxon>Actinomycetota</taxon>
        <taxon>Actinomycetes</taxon>
        <taxon>Mycobacteriales</taxon>
        <taxon>Mycobacteriaceae</taxon>
        <taxon>Mycolicibacterium</taxon>
    </lineage>
</organism>
<evidence type="ECO:0000313" key="2">
    <source>
        <dbReference type="EMBL" id="BBY15768.1"/>
    </source>
</evidence>
<dbReference type="EMBL" id="AP022586">
    <property type="protein sequence ID" value="BBY15768.1"/>
    <property type="molecule type" value="Genomic_DNA"/>
</dbReference>
<proteinExistence type="predicted"/>
<accession>A0AAD1IQ89</accession>
<dbReference type="Proteomes" id="UP000466607">
    <property type="component" value="Chromosome"/>
</dbReference>
<sequence length="119" mass="13300">MPRIDDDDDYAGDGGGLHVPGVHAALLERERENATDPGRIDPRWKRQHPGEVPPPDSSLWGVNRKRLAALEAGEPVRLVSWELGGHSFPDEGIERRRRQDRSITGWLVSPDDTVTALYD</sequence>
<protein>
    <submittedName>
        <fullName evidence="2">Uncharacterized protein</fullName>
    </submittedName>
</protein>
<feature type="region of interest" description="Disordered" evidence="1">
    <location>
        <begin position="1"/>
        <end position="59"/>
    </location>
</feature>
<reference evidence="2 3" key="1">
    <citation type="journal article" date="2019" name="Emerg. Microbes Infect.">
        <title>Comprehensive subspecies identification of 175 nontuberculous mycobacteria species based on 7547 genomic profiles.</title>
        <authorList>
            <person name="Matsumoto Y."/>
            <person name="Kinjo T."/>
            <person name="Motooka D."/>
            <person name="Nabeya D."/>
            <person name="Jung N."/>
            <person name="Uechi K."/>
            <person name="Horii T."/>
            <person name="Iida T."/>
            <person name="Fujita J."/>
            <person name="Nakamura S."/>
        </authorList>
    </citation>
    <scope>NUCLEOTIDE SEQUENCE [LARGE SCALE GENOMIC DNA]</scope>
    <source>
        <strain evidence="2 3">JCM 17423</strain>
    </source>
</reference>
<dbReference type="RefSeq" id="WP_134060968.1">
    <property type="nucleotide sequence ID" value="NZ_AP022586.1"/>
</dbReference>
<evidence type="ECO:0000313" key="3">
    <source>
        <dbReference type="Proteomes" id="UP000466607"/>
    </source>
</evidence>
<keyword evidence="3" id="KW-1185">Reference proteome</keyword>
<name>A0AAD1IQ89_9MYCO</name>
<feature type="compositionally biased region" description="Basic and acidic residues" evidence="1">
    <location>
        <begin position="26"/>
        <end position="44"/>
    </location>
</feature>
<gene>
    <name evidence="2" type="ORF">MLIT_13600</name>
</gene>
<dbReference type="AlphaFoldDB" id="A0AAD1IQ89"/>